<organism evidence="2">
    <name type="scientific">Kwoniella dejecticola CBS 10117</name>
    <dbReference type="NCBI Taxonomy" id="1296121"/>
    <lineage>
        <taxon>Eukaryota</taxon>
        <taxon>Fungi</taxon>
        <taxon>Dikarya</taxon>
        <taxon>Basidiomycota</taxon>
        <taxon>Agaricomycotina</taxon>
        <taxon>Tremellomycetes</taxon>
        <taxon>Tremellales</taxon>
        <taxon>Cryptococcaceae</taxon>
        <taxon>Kwoniella</taxon>
    </lineage>
</organism>
<feature type="compositionally biased region" description="Basic and acidic residues" evidence="1">
    <location>
        <begin position="204"/>
        <end position="213"/>
    </location>
</feature>
<sequence length="788" mass="90432">MPSVIAYVESPHVAIEDAVTLLQRLLAHVGRHQMFALLHPIVQLFAQRFDREISVGGSLVDAIDIISKYKGFIQFLRFFQHKQSGVQQPLPSPVRQEIYILVSHLIDTLESLPSASDPRNQPHLTEHFLHYIFRRRFLTPELRKLLLKHTFRHDIELTPFQWQQCTFSAIDEEDSVSAEKYRLRWKETLAKKRSEGEAGYFDNNDNKNSKRSENGTSTSEGDEDEDIALDASLQRSRTINKLIRKMVISRWNQSIHEIIRLFEPHLSPTRRNGHLGVPDRISPSSRQMRTTHLEGEMERGTENFDTRTLLRFAWSILLDRCSKDEKITTEALLEMAETLPGEAIVGHTLTPIMYGLIKRGEPLKAWEIWRDLIEQEKQNANSTQKGLFVDRVTLAVATEACHAATDLDAAVTLVDTWAKKVTSTENEKDNENSSGEEWAGSVKLDDHNINILLNFCRQDGKSSIAFRIWEAAVPRYGVFLNDVSLNLLLDIARYSNEEPEMEDDILSQTRQRELFRRRLRAIADEFSFRQRRRPTTNSNEFNGYEHGQSAETDANEKYDEDIWSQGPTSILLDNTTNGLSEMPWQKARSIFRQVVLGNWPFLQNVHSPLDLAHQGMFGSFVSFFSPRSTSTSIEIPRPADKGGQSAKSLNSEIHLPVPNARYTHIIPTSRTFRSYIALLGYYNLHAEIPTALAWMKELGIRPTWSTMCLALLHICENEGPRRWVKGFGEDGGMGLVRDEEIIRRWLIDWLGSGEEPIAKGKWRKIVPTEQDVAGSRRWLAERRQRLTA</sequence>
<evidence type="ECO:0000313" key="2">
    <source>
        <dbReference type="EMBL" id="OBR84312.1"/>
    </source>
</evidence>
<dbReference type="OrthoDB" id="185373at2759"/>
<dbReference type="EMBL" id="KI894032">
    <property type="protein sequence ID" value="OBR84312.1"/>
    <property type="molecule type" value="Genomic_DNA"/>
</dbReference>
<feature type="region of interest" description="Disordered" evidence="1">
    <location>
        <begin position="196"/>
        <end position="229"/>
    </location>
</feature>
<dbReference type="GeneID" id="28968869"/>
<reference evidence="2" key="1">
    <citation type="submission" date="2013-07" db="EMBL/GenBank/DDBJ databases">
        <title>The Genome Sequence of Cryptococcus dejecticola CBS10117.</title>
        <authorList>
            <consortium name="The Broad Institute Genome Sequencing Platform"/>
            <person name="Cuomo C."/>
            <person name="Litvintseva A."/>
            <person name="Chen Y."/>
            <person name="Heitman J."/>
            <person name="Sun S."/>
            <person name="Springer D."/>
            <person name="Dromer F."/>
            <person name="Young S.K."/>
            <person name="Zeng Q."/>
            <person name="Gargeya S."/>
            <person name="Fitzgerald M."/>
            <person name="Abouelleil A."/>
            <person name="Alvarado L."/>
            <person name="Berlin A.M."/>
            <person name="Chapman S.B."/>
            <person name="Dewar J."/>
            <person name="Goldberg J."/>
            <person name="Griggs A."/>
            <person name="Gujja S."/>
            <person name="Hansen M."/>
            <person name="Howarth C."/>
            <person name="Imamovic A."/>
            <person name="Larimer J."/>
            <person name="McCowan C."/>
            <person name="Murphy C."/>
            <person name="Pearson M."/>
            <person name="Priest M."/>
            <person name="Roberts A."/>
            <person name="Saif S."/>
            <person name="Shea T."/>
            <person name="Sykes S."/>
            <person name="Wortman J."/>
            <person name="Nusbaum C."/>
            <person name="Birren B."/>
        </authorList>
    </citation>
    <scope>NUCLEOTIDE SEQUENCE [LARGE SCALE GENOMIC DNA]</scope>
    <source>
        <strain evidence="2">CBS 10117</strain>
    </source>
</reference>
<proteinExistence type="predicted"/>
<dbReference type="KEGG" id="kdj:28968869"/>
<reference evidence="3" key="3">
    <citation type="submission" date="2024-02" db="EMBL/GenBank/DDBJ databases">
        <title>Comparative genomics of Cryptococcus and Kwoniella reveals pathogenesis evolution and contrasting modes of karyotype evolution via chromosome fusion or intercentromeric recombination.</title>
        <authorList>
            <person name="Coelho M.A."/>
            <person name="David-Palma M."/>
            <person name="Shea T."/>
            <person name="Bowers K."/>
            <person name="McGinley-Smith S."/>
            <person name="Mohammad A.W."/>
            <person name="Gnirke A."/>
            <person name="Yurkov A.M."/>
            <person name="Nowrousian M."/>
            <person name="Sun S."/>
            <person name="Cuomo C.A."/>
            <person name="Heitman J."/>
        </authorList>
    </citation>
    <scope>NUCLEOTIDE SEQUENCE</scope>
    <source>
        <strain evidence="3">CBS 10117</strain>
    </source>
</reference>
<dbReference type="VEuPathDB" id="FungiDB:I303_05170"/>
<dbReference type="AlphaFoldDB" id="A0A1A6A2M7"/>
<protein>
    <submittedName>
        <fullName evidence="2">Uncharacterized protein</fullName>
    </submittedName>
</protein>
<accession>A0A1A6A2M7</accession>
<name>A0A1A6A2M7_9TREE</name>
<reference evidence="3" key="2">
    <citation type="submission" date="2013-07" db="EMBL/GenBank/DDBJ databases">
        <authorList>
            <consortium name="The Broad Institute Genome Sequencing Platform"/>
            <person name="Cuomo C."/>
            <person name="Litvintseva A."/>
            <person name="Chen Y."/>
            <person name="Heitman J."/>
            <person name="Sun S."/>
            <person name="Springer D."/>
            <person name="Dromer F."/>
            <person name="Young S.K."/>
            <person name="Zeng Q."/>
            <person name="Gargeya S."/>
            <person name="Fitzgerald M."/>
            <person name="Abouelleil A."/>
            <person name="Alvarado L."/>
            <person name="Berlin A.M."/>
            <person name="Chapman S.B."/>
            <person name="Dewar J."/>
            <person name="Goldberg J."/>
            <person name="Griggs A."/>
            <person name="Gujja S."/>
            <person name="Hansen M."/>
            <person name="Howarth C."/>
            <person name="Imamovic A."/>
            <person name="Larimer J."/>
            <person name="McCowan C."/>
            <person name="Murphy C."/>
            <person name="Pearson M."/>
            <person name="Priest M."/>
            <person name="Roberts A."/>
            <person name="Saif S."/>
            <person name="Shea T."/>
            <person name="Sykes S."/>
            <person name="Wortman J."/>
            <person name="Nusbaum C."/>
            <person name="Birren B."/>
        </authorList>
    </citation>
    <scope>NUCLEOTIDE SEQUENCE</scope>
    <source>
        <strain evidence="3">CBS 10117</strain>
    </source>
</reference>
<dbReference type="EMBL" id="CP144535">
    <property type="protein sequence ID" value="WWC62788.1"/>
    <property type="molecule type" value="Genomic_DNA"/>
</dbReference>
<feature type="region of interest" description="Disordered" evidence="1">
    <location>
        <begin position="534"/>
        <end position="554"/>
    </location>
</feature>
<gene>
    <name evidence="2" type="ORF">I303_05170</name>
    <name evidence="3" type="ORF">I303_105385</name>
</gene>
<feature type="region of interest" description="Disordered" evidence="1">
    <location>
        <begin position="274"/>
        <end position="300"/>
    </location>
</feature>
<evidence type="ECO:0000256" key="1">
    <source>
        <dbReference type="SAM" id="MobiDB-lite"/>
    </source>
</evidence>
<keyword evidence="4" id="KW-1185">Reference proteome</keyword>
<dbReference type="Proteomes" id="UP000078595">
    <property type="component" value="Chromosome 6"/>
</dbReference>
<evidence type="ECO:0000313" key="3">
    <source>
        <dbReference type="EMBL" id="WWC62788.1"/>
    </source>
</evidence>
<evidence type="ECO:0000313" key="4">
    <source>
        <dbReference type="Proteomes" id="UP000078595"/>
    </source>
</evidence>
<dbReference type="RefSeq" id="XP_018262154.1">
    <property type="nucleotide sequence ID" value="XM_018408463.1"/>
</dbReference>
<feature type="compositionally biased region" description="Basic and acidic residues" evidence="1">
    <location>
        <begin position="291"/>
        <end position="300"/>
    </location>
</feature>